<dbReference type="EMBL" id="MLAK01001322">
    <property type="protein sequence ID" value="OHS94394.1"/>
    <property type="molecule type" value="Genomic_DNA"/>
</dbReference>
<keyword evidence="4" id="KW-0747">Spliceosome</keyword>
<evidence type="ECO:0000256" key="6">
    <source>
        <dbReference type="ARBA" id="ARBA00023187"/>
    </source>
</evidence>
<dbReference type="VEuPathDB" id="TrichDB:TRFO_39424"/>
<evidence type="ECO:0000259" key="9">
    <source>
        <dbReference type="Pfam" id="PF08920"/>
    </source>
</evidence>
<keyword evidence="7" id="KW-0539">Nucleus</keyword>
<dbReference type="Proteomes" id="UP000179807">
    <property type="component" value="Unassembled WGS sequence"/>
</dbReference>
<dbReference type="GO" id="GO:0000245">
    <property type="term" value="P:spliceosomal complex assembly"/>
    <property type="evidence" value="ECO:0007669"/>
    <property type="project" value="InterPro"/>
</dbReference>
<dbReference type="InterPro" id="IPR011989">
    <property type="entry name" value="ARM-like"/>
</dbReference>
<dbReference type="Pfam" id="PF22646">
    <property type="entry name" value="PPP2R1A-like_HEAT"/>
    <property type="match status" value="1"/>
</dbReference>
<dbReference type="GeneID" id="94847341"/>
<organism evidence="11 12">
    <name type="scientific">Tritrichomonas foetus</name>
    <dbReference type="NCBI Taxonomy" id="1144522"/>
    <lineage>
        <taxon>Eukaryota</taxon>
        <taxon>Metamonada</taxon>
        <taxon>Parabasalia</taxon>
        <taxon>Tritrichomonadida</taxon>
        <taxon>Tritrichomonadidae</taxon>
        <taxon>Tritrichomonas</taxon>
    </lineage>
</organism>
<dbReference type="InterPro" id="IPR054573">
    <property type="entry name" value="PP2A/SF3B1-like_HEAT"/>
</dbReference>
<evidence type="ECO:0000256" key="8">
    <source>
        <dbReference type="SAM" id="MobiDB-lite"/>
    </source>
</evidence>
<dbReference type="PANTHER" id="PTHR12097">
    <property type="entry name" value="SPLICING FACTOR 3B, SUBUNIT 1-RELATED"/>
    <property type="match status" value="1"/>
</dbReference>
<dbReference type="GO" id="GO:0005681">
    <property type="term" value="C:spliceosomal complex"/>
    <property type="evidence" value="ECO:0007669"/>
    <property type="project" value="UniProtKB-KW"/>
</dbReference>
<evidence type="ECO:0000256" key="2">
    <source>
        <dbReference type="ARBA" id="ARBA00005754"/>
    </source>
</evidence>
<protein>
    <submittedName>
        <fullName evidence="11">U2 snRNP component prp10</fullName>
    </submittedName>
</protein>
<evidence type="ECO:0000313" key="12">
    <source>
        <dbReference type="Proteomes" id="UP000179807"/>
    </source>
</evidence>
<dbReference type="GO" id="GO:0003729">
    <property type="term" value="F:mRNA binding"/>
    <property type="evidence" value="ECO:0007669"/>
    <property type="project" value="InterPro"/>
</dbReference>
<keyword evidence="6" id="KW-0508">mRNA splicing</keyword>
<dbReference type="InterPro" id="IPR015016">
    <property type="entry name" value="SF3b_su1"/>
</dbReference>
<dbReference type="InterPro" id="IPR038737">
    <property type="entry name" value="SF3b_su1-like"/>
</dbReference>
<evidence type="ECO:0000256" key="7">
    <source>
        <dbReference type="ARBA" id="ARBA00023242"/>
    </source>
</evidence>
<feature type="domain" description="Splicing factor 3B subunit 1" evidence="9">
    <location>
        <begin position="38"/>
        <end position="76"/>
    </location>
</feature>
<proteinExistence type="inferred from homology"/>
<feature type="domain" description="Phosphatase PP2A regulatory subunit A/Splicing factor 3B subunit 1-like HEAT repeat" evidence="10">
    <location>
        <begin position="705"/>
        <end position="770"/>
    </location>
</feature>
<feature type="compositionally biased region" description="Basic and acidic residues" evidence="8">
    <location>
        <begin position="1"/>
        <end position="15"/>
    </location>
</feature>
<dbReference type="AlphaFoldDB" id="A0A1J4J510"/>
<accession>A0A1J4J510</accession>
<evidence type="ECO:0000256" key="1">
    <source>
        <dbReference type="ARBA" id="ARBA00004123"/>
    </source>
</evidence>
<comment type="subcellular location">
    <subcellularLocation>
        <location evidence="1">Nucleus</location>
    </subcellularLocation>
</comment>
<keyword evidence="3" id="KW-0507">mRNA processing</keyword>
<name>A0A1J4J510_9EUKA</name>
<feature type="region of interest" description="Disordered" evidence="8">
    <location>
        <begin position="1"/>
        <end position="25"/>
    </location>
</feature>
<evidence type="ECO:0000259" key="10">
    <source>
        <dbReference type="Pfam" id="PF22646"/>
    </source>
</evidence>
<evidence type="ECO:0000256" key="5">
    <source>
        <dbReference type="ARBA" id="ARBA00022737"/>
    </source>
</evidence>
<keyword evidence="5" id="KW-0677">Repeat</keyword>
<dbReference type="SUPFAM" id="SSF48371">
    <property type="entry name" value="ARM repeat"/>
    <property type="match status" value="1"/>
</dbReference>
<dbReference type="Gene3D" id="1.25.10.10">
    <property type="entry name" value="Leucine-rich Repeat Variant"/>
    <property type="match status" value="4"/>
</dbReference>
<gene>
    <name evidence="11" type="primary">prp10</name>
    <name evidence="11" type="ORF">TRFO_39424</name>
</gene>
<evidence type="ECO:0000256" key="3">
    <source>
        <dbReference type="ARBA" id="ARBA00022664"/>
    </source>
</evidence>
<dbReference type="RefSeq" id="XP_068347531.1">
    <property type="nucleotide sequence ID" value="XM_068512637.1"/>
</dbReference>
<comment type="caution">
    <text evidence="11">The sequence shown here is derived from an EMBL/GenBank/DDBJ whole genome shotgun (WGS) entry which is preliminary data.</text>
</comment>
<evidence type="ECO:0000313" key="11">
    <source>
        <dbReference type="EMBL" id="OHS94394.1"/>
    </source>
</evidence>
<dbReference type="OrthoDB" id="438939at2759"/>
<keyword evidence="12" id="KW-1185">Reference proteome</keyword>
<reference evidence="11" key="1">
    <citation type="submission" date="2016-10" db="EMBL/GenBank/DDBJ databases">
        <authorList>
            <person name="Benchimol M."/>
            <person name="Almeida L.G."/>
            <person name="Vasconcelos A.T."/>
            <person name="Perreira-Neves A."/>
            <person name="Rosa I.A."/>
            <person name="Tasca T."/>
            <person name="Bogo M.R."/>
            <person name="de Souza W."/>
        </authorList>
    </citation>
    <scope>NUCLEOTIDE SEQUENCE [LARGE SCALE GENOMIC DNA]</scope>
    <source>
        <strain evidence="11">K</strain>
    </source>
</reference>
<sequence length="923" mass="104539">MSEDSKWDKNNDSSKRSVQFESPRTIVVAQPTKKITPILSNDQELTDEYLNSILPSKGFKIVPPPPNYTPIKREIRVKPQEDENPGLPRVPKEFAKLYTDLRPDEELTKEENLERWLMKLLMQIKDGMPHQRKMAMRHLISHANDFGAELIFSKLLPLLAAISSNEQERHSLVKVVDRLMYRLSTSMSPYVPQLLAFVGKMLIENDPIARAEAREIVSNLSKISGLPTILQALRSGLDSESKETRTVTAQTLATAAYTLGIPSIFPFLRAAVRAKKWQIKHTGIRIIDNIAFLSGNGILPFLNDMVTIVSSVFGDVNTSVNTCAIKCITTMAEQVAPYGGTAFEPVIPTIWDGINTQGTHNLCLKAVGALLLTMEQPVAAKNFKELIHVINREFSSQSVEAKLTGLVVFERALQKEAVDVKQIEELGRTFLSNFWNLRTVLETKIQRHLISITLEIAKRWSIKYIVEYLFKDFKQQPSNFRKLVIEVFLKLIEECGTEPLTDRMVFQINDDLIFAFEDVKDDQRTERLFIKCLTAFVKSLGKRVEPMLNHVSSQILDKLNVPNHHARKLSNELLVIYAEPFSYCQLKHVLLHFYGVIQEFLGEEYPDVLAAVLDATNAIVSVLDVSELKPPPDDVVAKLVPIMKNRHDKVSYSCVTLIKNLSLKTPGIVNKKEWMRICFELLELLKADKKKVRNAAIETFSYIAKSIGPFDVLLALLNNLQVQERQIRLCTTAAIAVLAENCGPYNILPALMNEYRTPDTNVQNGTLKGLQFLFQTIGPECADYCYAVTPLLTHALIERDPVHRQIACLAVRNFTLGCFAAGKQDAIIHLLNFLLPNIFESTLHFIDAVIDAIESMRLTLGPGIIHQYVINGLFHPARKVRSQFWRVYNNLIIYSGDALVPYYPLLQNTPNNSYHRDEFDVFV</sequence>
<evidence type="ECO:0000256" key="4">
    <source>
        <dbReference type="ARBA" id="ARBA00022728"/>
    </source>
</evidence>
<dbReference type="InterPro" id="IPR016024">
    <property type="entry name" value="ARM-type_fold"/>
</dbReference>
<comment type="similarity">
    <text evidence="2">Belongs to the SF3B1 family.</text>
</comment>
<dbReference type="Pfam" id="PF08920">
    <property type="entry name" value="SF3b1"/>
    <property type="match status" value="1"/>
</dbReference>